<dbReference type="InterPro" id="IPR010982">
    <property type="entry name" value="Lambda_DNA-bd_dom_sf"/>
</dbReference>
<reference evidence="5 6" key="1">
    <citation type="submission" date="2021-12" db="EMBL/GenBank/DDBJ databases">
        <title>Genome sequencing of bacteria with rrn-lacking chromosome and rrn-plasmid.</title>
        <authorList>
            <person name="Anda M."/>
            <person name="Iwasaki W."/>
        </authorList>
    </citation>
    <scope>NUCLEOTIDE SEQUENCE [LARGE SCALE GENOMIC DNA]</scope>
    <source>
        <strain evidence="5 6">NBRC 15940</strain>
    </source>
</reference>
<keyword evidence="3" id="KW-0804">Transcription</keyword>
<keyword evidence="1" id="KW-0805">Transcription regulation</keyword>
<dbReference type="InterPro" id="IPR001761">
    <property type="entry name" value="Peripla_BP/Lac1_sug-bd_dom"/>
</dbReference>
<sequence length="343" mass="38633">MEIKKATTIHDIARALDLNSSTVSRALNDHPRVSSKTKEKIKAKAKELDYQPNHLAANLRTSKSKTIGVIIPHISRYFFSTVIAGIEDIAQQQGYNVIICQSKDETQKEINSVEALLKSRVDGIIISPAMQDREFDHLQKALDQHIPVFFFDRYAESLETTKVIMDDLKTAEKLCDHLLEQGARKILVLSGPESASIYRNRILGIKESFRKNDYDINEHLSILNTDLKTEPAYLAVKKWLEKKAVPDAIYALNDMAAFGAIKALKEKRIQIPGEVMVVGFSNEPVSELITPSLTTVNQPAYEMGKLVTRKILLQIEEKVASYLSETAILKSEIIIRESSRKVK</sequence>
<name>A0AAN5AQD9_9BACT</name>
<dbReference type="InterPro" id="IPR000843">
    <property type="entry name" value="HTH_LacI"/>
</dbReference>
<organism evidence="5 6">
    <name type="scientific">Persicobacter diffluens</name>
    <dbReference type="NCBI Taxonomy" id="981"/>
    <lineage>
        <taxon>Bacteria</taxon>
        <taxon>Pseudomonadati</taxon>
        <taxon>Bacteroidota</taxon>
        <taxon>Cytophagia</taxon>
        <taxon>Cytophagales</taxon>
        <taxon>Persicobacteraceae</taxon>
        <taxon>Persicobacter</taxon>
    </lineage>
</organism>
<dbReference type="EMBL" id="BQKE01000006">
    <property type="protein sequence ID" value="GJM64753.1"/>
    <property type="molecule type" value="Genomic_DNA"/>
</dbReference>
<dbReference type="Pfam" id="PF00532">
    <property type="entry name" value="Peripla_BP_1"/>
    <property type="match status" value="1"/>
</dbReference>
<evidence type="ECO:0000256" key="2">
    <source>
        <dbReference type="ARBA" id="ARBA00023125"/>
    </source>
</evidence>
<dbReference type="RefSeq" id="WP_338239808.1">
    <property type="nucleotide sequence ID" value="NZ_BQKE01000006.1"/>
</dbReference>
<keyword evidence="6" id="KW-1185">Reference proteome</keyword>
<proteinExistence type="predicted"/>
<dbReference type="PANTHER" id="PTHR30146:SF109">
    <property type="entry name" value="HTH-TYPE TRANSCRIPTIONAL REGULATOR GALS"/>
    <property type="match status" value="1"/>
</dbReference>
<dbReference type="PANTHER" id="PTHR30146">
    <property type="entry name" value="LACI-RELATED TRANSCRIPTIONAL REPRESSOR"/>
    <property type="match status" value="1"/>
</dbReference>
<dbReference type="CDD" id="cd01392">
    <property type="entry name" value="HTH_LacI"/>
    <property type="match status" value="1"/>
</dbReference>
<dbReference type="Gene3D" id="1.10.260.40">
    <property type="entry name" value="lambda repressor-like DNA-binding domains"/>
    <property type="match status" value="1"/>
</dbReference>
<evidence type="ECO:0000259" key="4">
    <source>
        <dbReference type="PROSITE" id="PS50932"/>
    </source>
</evidence>
<dbReference type="InterPro" id="IPR028082">
    <property type="entry name" value="Peripla_BP_I"/>
</dbReference>
<dbReference type="CDD" id="cd06267">
    <property type="entry name" value="PBP1_LacI_sugar_binding-like"/>
    <property type="match status" value="1"/>
</dbReference>
<dbReference type="GO" id="GO:0000976">
    <property type="term" value="F:transcription cis-regulatory region binding"/>
    <property type="evidence" value="ECO:0007669"/>
    <property type="project" value="TreeGrafter"/>
</dbReference>
<evidence type="ECO:0000313" key="6">
    <source>
        <dbReference type="Proteomes" id="UP001310022"/>
    </source>
</evidence>
<dbReference type="Pfam" id="PF00356">
    <property type="entry name" value="LacI"/>
    <property type="match status" value="1"/>
</dbReference>
<dbReference type="AlphaFoldDB" id="A0AAN5AQD9"/>
<dbReference type="PROSITE" id="PS50932">
    <property type="entry name" value="HTH_LACI_2"/>
    <property type="match status" value="1"/>
</dbReference>
<keyword evidence="2" id="KW-0238">DNA-binding</keyword>
<evidence type="ECO:0000256" key="3">
    <source>
        <dbReference type="ARBA" id="ARBA00023163"/>
    </source>
</evidence>
<comment type="caution">
    <text evidence="5">The sequence shown here is derived from an EMBL/GenBank/DDBJ whole genome shotgun (WGS) entry which is preliminary data.</text>
</comment>
<dbReference type="GO" id="GO:0003700">
    <property type="term" value="F:DNA-binding transcription factor activity"/>
    <property type="evidence" value="ECO:0007669"/>
    <property type="project" value="TreeGrafter"/>
</dbReference>
<evidence type="ECO:0000313" key="5">
    <source>
        <dbReference type="EMBL" id="GJM64753.1"/>
    </source>
</evidence>
<dbReference type="SUPFAM" id="SSF47413">
    <property type="entry name" value="lambda repressor-like DNA-binding domains"/>
    <property type="match status" value="1"/>
</dbReference>
<protein>
    <submittedName>
        <fullName evidence="5">LacI family transcriptional regulator</fullName>
    </submittedName>
</protein>
<gene>
    <name evidence="5" type="ORF">PEDI_53050</name>
</gene>
<evidence type="ECO:0000256" key="1">
    <source>
        <dbReference type="ARBA" id="ARBA00023015"/>
    </source>
</evidence>
<feature type="domain" description="HTH lacI-type" evidence="4">
    <location>
        <begin position="7"/>
        <end position="61"/>
    </location>
</feature>
<dbReference type="Gene3D" id="3.40.50.2300">
    <property type="match status" value="2"/>
</dbReference>
<dbReference type="SUPFAM" id="SSF53822">
    <property type="entry name" value="Periplasmic binding protein-like I"/>
    <property type="match status" value="1"/>
</dbReference>
<accession>A0AAN5AQD9</accession>
<dbReference type="SMART" id="SM00354">
    <property type="entry name" value="HTH_LACI"/>
    <property type="match status" value="1"/>
</dbReference>
<dbReference type="Proteomes" id="UP001310022">
    <property type="component" value="Unassembled WGS sequence"/>
</dbReference>